<dbReference type="PANTHER" id="PTHR33054:SF12">
    <property type="entry name" value="ZINC KNUCKLE FAMILY PROTEIN"/>
    <property type="match status" value="1"/>
</dbReference>
<feature type="region of interest" description="Disordered" evidence="3">
    <location>
        <begin position="167"/>
        <end position="199"/>
    </location>
</feature>
<dbReference type="SUPFAM" id="SSF57756">
    <property type="entry name" value="Retrovirus zinc finger-like domains"/>
    <property type="match status" value="1"/>
</dbReference>
<sequence length="390" mass="44740">MLMYATICKSVNNIDRTICKMIIACFTGKLRGWWDNYISVEAKVVFTNAKAASGRVDNLGFALVKNKEDVVYTLVLTILEHFNGRFTNQYETVCSLLNSLCCRHLGEFHWCKDTYKSRVMELPENSLEHWKAKFIDGLPPLLAEIVKKNLWDAQGVIPYGAYTYDTSKGKKTKHKDSSDSTPDKPCRKKSSRRRSREEREERELSKIKCCKCGKFGHIAPNCRLEKLKSLELDEAVHNKVYSFLYSSGFESDYESDADSEEDIDLPESSDINKQENINACRYRDLNINTITSANVIELLKEVTDNNLREKIIQLAVNNNAMNNRLAKQPVIIRDTSFDDLKGEIENLKNEIKSIKQNQMIYDHRFTQIETATSKGKSIDEDNTNAMPIKI</sequence>
<dbReference type="GO" id="GO:0008270">
    <property type="term" value="F:zinc ion binding"/>
    <property type="evidence" value="ECO:0007669"/>
    <property type="project" value="UniProtKB-KW"/>
</dbReference>
<protein>
    <recommendedName>
        <fullName evidence="4">CCHC-type domain-containing protein</fullName>
    </recommendedName>
</protein>
<dbReference type="Proteomes" id="UP000824120">
    <property type="component" value="Chromosome 1"/>
</dbReference>
<evidence type="ECO:0000256" key="1">
    <source>
        <dbReference type="PROSITE-ProRule" id="PRU00047"/>
    </source>
</evidence>
<keyword evidence="1" id="KW-0479">Metal-binding</keyword>
<gene>
    <name evidence="5" type="ORF">H5410_002655</name>
</gene>
<dbReference type="InterPro" id="IPR001878">
    <property type="entry name" value="Znf_CCHC"/>
</dbReference>
<dbReference type="PROSITE" id="PS50158">
    <property type="entry name" value="ZF_CCHC"/>
    <property type="match status" value="1"/>
</dbReference>
<evidence type="ECO:0000256" key="2">
    <source>
        <dbReference type="SAM" id="Coils"/>
    </source>
</evidence>
<dbReference type="InterPro" id="IPR036875">
    <property type="entry name" value="Znf_CCHC_sf"/>
</dbReference>
<comment type="caution">
    <text evidence="5">The sequence shown here is derived from an EMBL/GenBank/DDBJ whole genome shotgun (WGS) entry which is preliminary data.</text>
</comment>
<keyword evidence="2" id="KW-0175">Coiled coil</keyword>
<evidence type="ECO:0000259" key="4">
    <source>
        <dbReference type="PROSITE" id="PS50158"/>
    </source>
</evidence>
<dbReference type="InterPro" id="IPR056648">
    <property type="entry name" value="DUF7746"/>
</dbReference>
<evidence type="ECO:0000313" key="6">
    <source>
        <dbReference type="Proteomes" id="UP000824120"/>
    </source>
</evidence>
<evidence type="ECO:0000313" key="5">
    <source>
        <dbReference type="EMBL" id="KAG5630938.1"/>
    </source>
</evidence>
<proteinExistence type="predicted"/>
<dbReference type="GO" id="GO:0003676">
    <property type="term" value="F:nucleic acid binding"/>
    <property type="evidence" value="ECO:0007669"/>
    <property type="project" value="InterPro"/>
</dbReference>
<evidence type="ECO:0000256" key="3">
    <source>
        <dbReference type="SAM" id="MobiDB-lite"/>
    </source>
</evidence>
<accession>A0A9J6B2X6</accession>
<feature type="coiled-coil region" evidence="2">
    <location>
        <begin position="337"/>
        <end position="364"/>
    </location>
</feature>
<feature type="domain" description="CCHC-type" evidence="4">
    <location>
        <begin position="208"/>
        <end position="223"/>
    </location>
</feature>
<dbReference type="Pfam" id="PF24925">
    <property type="entry name" value="DUF7746"/>
    <property type="match status" value="1"/>
</dbReference>
<keyword evidence="1" id="KW-0863">Zinc-finger</keyword>
<dbReference type="OrthoDB" id="1304033at2759"/>
<keyword evidence="1" id="KW-0862">Zinc</keyword>
<keyword evidence="6" id="KW-1185">Reference proteome</keyword>
<name>A0A9J6B2X6_SOLCO</name>
<reference evidence="5 6" key="1">
    <citation type="submission" date="2020-09" db="EMBL/GenBank/DDBJ databases">
        <title>De no assembly of potato wild relative species, Solanum commersonii.</title>
        <authorList>
            <person name="Cho K."/>
        </authorList>
    </citation>
    <scope>NUCLEOTIDE SEQUENCE [LARGE SCALE GENOMIC DNA]</scope>
    <source>
        <strain evidence="5">LZ3.2</strain>
        <tissue evidence="5">Leaf</tissue>
    </source>
</reference>
<organism evidence="5 6">
    <name type="scientific">Solanum commersonii</name>
    <name type="common">Commerson's wild potato</name>
    <name type="synonym">Commerson's nightshade</name>
    <dbReference type="NCBI Taxonomy" id="4109"/>
    <lineage>
        <taxon>Eukaryota</taxon>
        <taxon>Viridiplantae</taxon>
        <taxon>Streptophyta</taxon>
        <taxon>Embryophyta</taxon>
        <taxon>Tracheophyta</taxon>
        <taxon>Spermatophyta</taxon>
        <taxon>Magnoliopsida</taxon>
        <taxon>eudicotyledons</taxon>
        <taxon>Gunneridae</taxon>
        <taxon>Pentapetalae</taxon>
        <taxon>asterids</taxon>
        <taxon>lamiids</taxon>
        <taxon>Solanales</taxon>
        <taxon>Solanaceae</taxon>
        <taxon>Solanoideae</taxon>
        <taxon>Solaneae</taxon>
        <taxon>Solanum</taxon>
    </lineage>
</organism>
<dbReference type="PANTHER" id="PTHR33054">
    <property type="entry name" value="CCHC-TYPE DOMAIN-CONTAINING PROTEIN"/>
    <property type="match status" value="1"/>
</dbReference>
<feature type="compositionally biased region" description="Basic and acidic residues" evidence="3">
    <location>
        <begin position="175"/>
        <end position="185"/>
    </location>
</feature>
<dbReference type="EMBL" id="JACXVP010000001">
    <property type="protein sequence ID" value="KAG5630938.1"/>
    <property type="molecule type" value="Genomic_DNA"/>
</dbReference>
<dbReference type="AlphaFoldDB" id="A0A9J6B2X6"/>